<dbReference type="RefSeq" id="WP_068142596.1">
    <property type="nucleotide sequence ID" value="NZ_CP042914.1"/>
</dbReference>
<proteinExistence type="predicted"/>
<organism evidence="3 4">
    <name type="scientific">Roseimaritima ulvae</name>
    <dbReference type="NCBI Taxonomy" id="980254"/>
    <lineage>
        <taxon>Bacteria</taxon>
        <taxon>Pseudomonadati</taxon>
        <taxon>Planctomycetota</taxon>
        <taxon>Planctomycetia</taxon>
        <taxon>Pirellulales</taxon>
        <taxon>Pirellulaceae</taxon>
        <taxon>Roseimaritima</taxon>
    </lineage>
</organism>
<keyword evidence="4" id="KW-1185">Reference proteome</keyword>
<feature type="transmembrane region" description="Helical" evidence="2">
    <location>
        <begin position="20"/>
        <end position="38"/>
    </location>
</feature>
<evidence type="ECO:0000313" key="4">
    <source>
        <dbReference type="Proteomes" id="UP000325286"/>
    </source>
</evidence>
<feature type="region of interest" description="Disordered" evidence="1">
    <location>
        <begin position="42"/>
        <end position="133"/>
    </location>
</feature>
<keyword evidence="2" id="KW-0472">Membrane</keyword>
<dbReference type="AlphaFoldDB" id="A0A5B9QMK2"/>
<sequence length="133" mass="13471">MSAEGQETPSSKWRENHGNILLGFVALVLVVGAGLVIYRQNSAHSSTAPPNVPSQALPVSAGDDEPDQAASEDDPTATTGDPENTGESATTSDSATAGDPKDGEEPAEAAPTTEEAGDAEPQAAGALRPYDVV</sequence>
<feature type="compositionally biased region" description="Acidic residues" evidence="1">
    <location>
        <begin position="62"/>
        <end position="75"/>
    </location>
</feature>
<dbReference type="EMBL" id="CP042914">
    <property type="protein sequence ID" value="QEG40317.1"/>
    <property type="molecule type" value="Genomic_DNA"/>
</dbReference>
<keyword evidence="2" id="KW-1133">Transmembrane helix</keyword>
<protein>
    <submittedName>
        <fullName evidence="3">Uncharacterized protein</fullName>
    </submittedName>
</protein>
<accession>A0A5B9QMK2</accession>
<keyword evidence="2" id="KW-0812">Transmembrane</keyword>
<feature type="compositionally biased region" description="Polar residues" evidence="1">
    <location>
        <begin position="76"/>
        <end position="95"/>
    </location>
</feature>
<evidence type="ECO:0000256" key="2">
    <source>
        <dbReference type="SAM" id="Phobius"/>
    </source>
</evidence>
<gene>
    <name evidence="3" type="ORF">UC8_23240</name>
</gene>
<evidence type="ECO:0000313" key="3">
    <source>
        <dbReference type="EMBL" id="QEG40317.1"/>
    </source>
</evidence>
<name>A0A5B9QMK2_9BACT</name>
<dbReference type="KEGG" id="rul:UC8_23240"/>
<dbReference type="Proteomes" id="UP000325286">
    <property type="component" value="Chromosome"/>
</dbReference>
<reference evidence="3 4" key="1">
    <citation type="submission" date="2019-08" db="EMBL/GenBank/DDBJ databases">
        <title>Deep-cultivation of Planctomycetes and their phenomic and genomic characterization uncovers novel biology.</title>
        <authorList>
            <person name="Wiegand S."/>
            <person name="Jogler M."/>
            <person name="Boedeker C."/>
            <person name="Pinto D."/>
            <person name="Vollmers J."/>
            <person name="Rivas-Marin E."/>
            <person name="Kohn T."/>
            <person name="Peeters S.H."/>
            <person name="Heuer A."/>
            <person name="Rast P."/>
            <person name="Oberbeckmann S."/>
            <person name="Bunk B."/>
            <person name="Jeske O."/>
            <person name="Meyerdierks A."/>
            <person name="Storesund J.E."/>
            <person name="Kallscheuer N."/>
            <person name="Luecker S."/>
            <person name="Lage O.M."/>
            <person name="Pohl T."/>
            <person name="Merkel B.J."/>
            <person name="Hornburger P."/>
            <person name="Mueller R.-W."/>
            <person name="Bruemmer F."/>
            <person name="Labrenz M."/>
            <person name="Spormann A.M."/>
            <person name="Op den Camp H."/>
            <person name="Overmann J."/>
            <person name="Amann R."/>
            <person name="Jetten M.S.M."/>
            <person name="Mascher T."/>
            <person name="Medema M.H."/>
            <person name="Devos D.P."/>
            <person name="Kaster A.-K."/>
            <person name="Ovreas L."/>
            <person name="Rohde M."/>
            <person name="Galperin M.Y."/>
            <person name="Jogler C."/>
        </authorList>
    </citation>
    <scope>NUCLEOTIDE SEQUENCE [LARGE SCALE GENOMIC DNA]</scope>
    <source>
        <strain evidence="3 4">UC8</strain>
    </source>
</reference>
<evidence type="ECO:0000256" key="1">
    <source>
        <dbReference type="SAM" id="MobiDB-lite"/>
    </source>
</evidence>